<dbReference type="InterPro" id="IPR050738">
    <property type="entry name" value="Sulfatase"/>
</dbReference>
<feature type="chain" id="PRO_5008673279" evidence="8">
    <location>
        <begin position="19"/>
        <end position="462"/>
    </location>
</feature>
<dbReference type="GO" id="GO:0046872">
    <property type="term" value="F:metal ion binding"/>
    <property type="evidence" value="ECO:0007669"/>
    <property type="project" value="UniProtKB-KW"/>
</dbReference>
<evidence type="ECO:0000313" key="10">
    <source>
        <dbReference type="EMBL" id="ODA35039.1"/>
    </source>
</evidence>
<evidence type="ECO:0000256" key="1">
    <source>
        <dbReference type="ARBA" id="ARBA00001913"/>
    </source>
</evidence>
<sequence>MRVLIAILLLLLQTMGVASDRPNIVFMLSDDQAWNGLSVAMHPNVSGSKEADFHTPNLEKLASQGMRFSAGYAPASVCSPTRISLMTGKSPAALHWTKAAPPETGHKLMEPRNIRSIPANETTIGELLRKAGYATAHYGKWHIGGGGPEQHGFDESDGDTGNENAYQFKDPNPVDIFGMADRAAAFMEKNAKVKKPFFIQLSWNALHASENANQATLTKYERQLKGENRKRITTAAITEDLDTGVGRIMEAIDQLGLFETTYVIYMADNGAGGGKKVLAGGKGGVWEGGIRVPFIVRGPGVKPNSWCHTRVVGYDLFPTFCEFAGIAPGKMPKGIEGGSIASLLKTAGLGEVKRPREELVFHFPHYQGDAPHSAIFVGDLKLLHFYEDNRDELYDLSKDIGERDDLAAQRPAETKKLRERLDKYLAEVDAQFPSPNPNFDPHQPVEPKERGGKNKPGKSTTN</sequence>
<comment type="caution">
    <text evidence="10">The sequence shown here is derived from an EMBL/GenBank/DDBJ whole genome shotgun (WGS) entry which is preliminary data.</text>
</comment>
<feature type="domain" description="Sulfatase N-terminal" evidence="9">
    <location>
        <begin position="22"/>
        <end position="326"/>
    </location>
</feature>
<evidence type="ECO:0000256" key="7">
    <source>
        <dbReference type="SAM" id="MobiDB-lite"/>
    </source>
</evidence>
<dbReference type="PANTHER" id="PTHR42693">
    <property type="entry name" value="ARYLSULFATASE FAMILY MEMBER"/>
    <property type="match status" value="1"/>
</dbReference>
<dbReference type="InterPro" id="IPR000917">
    <property type="entry name" value="Sulfatase_N"/>
</dbReference>
<dbReference type="PROSITE" id="PS00523">
    <property type="entry name" value="SULFATASE_1"/>
    <property type="match status" value="1"/>
</dbReference>
<evidence type="ECO:0000256" key="6">
    <source>
        <dbReference type="ARBA" id="ARBA00022837"/>
    </source>
</evidence>
<dbReference type="PANTHER" id="PTHR42693:SF42">
    <property type="entry name" value="ARYLSULFATASE G"/>
    <property type="match status" value="1"/>
</dbReference>
<evidence type="ECO:0000256" key="5">
    <source>
        <dbReference type="ARBA" id="ARBA00022801"/>
    </source>
</evidence>
<evidence type="ECO:0000256" key="2">
    <source>
        <dbReference type="ARBA" id="ARBA00008779"/>
    </source>
</evidence>
<dbReference type="Proteomes" id="UP000094828">
    <property type="component" value="Unassembled WGS sequence"/>
</dbReference>
<dbReference type="Gene3D" id="3.40.720.10">
    <property type="entry name" value="Alkaline Phosphatase, subunit A"/>
    <property type="match status" value="1"/>
</dbReference>
<dbReference type="OrthoDB" id="9783154at2"/>
<keyword evidence="6" id="KW-0106">Calcium</keyword>
<keyword evidence="4 8" id="KW-0732">Signal</keyword>
<dbReference type="InterPro" id="IPR017850">
    <property type="entry name" value="Alkaline_phosphatase_core_sf"/>
</dbReference>
<evidence type="ECO:0000313" key="11">
    <source>
        <dbReference type="Proteomes" id="UP000094828"/>
    </source>
</evidence>
<dbReference type="InterPro" id="IPR024607">
    <property type="entry name" value="Sulfatase_CS"/>
</dbReference>
<dbReference type="EMBL" id="LYDR01000039">
    <property type="protein sequence ID" value="ODA35039.1"/>
    <property type="molecule type" value="Genomic_DNA"/>
</dbReference>
<dbReference type="SUPFAM" id="SSF53649">
    <property type="entry name" value="Alkaline phosphatase-like"/>
    <property type="match status" value="1"/>
</dbReference>
<keyword evidence="5" id="KW-0378">Hydrolase</keyword>
<reference evidence="10 11" key="1">
    <citation type="submission" date="2016-05" db="EMBL/GenBank/DDBJ databases">
        <title>Genomic and physiological characterization of Planctopirus sp. isolated from fresh water lake.</title>
        <authorList>
            <person name="Subhash Y."/>
            <person name="Ramana C."/>
        </authorList>
    </citation>
    <scope>NUCLEOTIDE SEQUENCE [LARGE SCALE GENOMIC DNA]</scope>
    <source>
        <strain evidence="10 11">JC280</strain>
    </source>
</reference>
<evidence type="ECO:0000259" key="9">
    <source>
        <dbReference type="Pfam" id="PF00884"/>
    </source>
</evidence>
<evidence type="ECO:0000256" key="4">
    <source>
        <dbReference type="ARBA" id="ARBA00022729"/>
    </source>
</evidence>
<comment type="cofactor">
    <cofactor evidence="1">
        <name>Ca(2+)</name>
        <dbReference type="ChEBI" id="CHEBI:29108"/>
    </cofactor>
</comment>
<comment type="similarity">
    <text evidence="2">Belongs to the sulfatase family.</text>
</comment>
<dbReference type="Gene3D" id="3.30.1120.10">
    <property type="match status" value="1"/>
</dbReference>
<feature type="compositionally biased region" description="Basic and acidic residues" evidence="7">
    <location>
        <begin position="443"/>
        <end position="452"/>
    </location>
</feature>
<organism evidence="10 11">
    <name type="scientific">Planctopirus hydrillae</name>
    <dbReference type="NCBI Taxonomy" id="1841610"/>
    <lineage>
        <taxon>Bacteria</taxon>
        <taxon>Pseudomonadati</taxon>
        <taxon>Planctomycetota</taxon>
        <taxon>Planctomycetia</taxon>
        <taxon>Planctomycetales</taxon>
        <taxon>Planctomycetaceae</taxon>
        <taxon>Planctopirus</taxon>
    </lineage>
</organism>
<keyword evidence="11" id="KW-1185">Reference proteome</keyword>
<protein>
    <submittedName>
        <fullName evidence="10">Sulfatase</fullName>
    </submittedName>
</protein>
<keyword evidence="3" id="KW-0479">Metal-binding</keyword>
<feature type="region of interest" description="Disordered" evidence="7">
    <location>
        <begin position="426"/>
        <end position="462"/>
    </location>
</feature>
<evidence type="ECO:0000256" key="3">
    <source>
        <dbReference type="ARBA" id="ARBA00022723"/>
    </source>
</evidence>
<dbReference type="GO" id="GO:0004065">
    <property type="term" value="F:arylsulfatase activity"/>
    <property type="evidence" value="ECO:0007669"/>
    <property type="project" value="TreeGrafter"/>
</dbReference>
<gene>
    <name evidence="10" type="ORF">A6X21_04495</name>
</gene>
<accession>A0A1C3EPB2</accession>
<evidence type="ECO:0000256" key="8">
    <source>
        <dbReference type="SAM" id="SignalP"/>
    </source>
</evidence>
<dbReference type="Pfam" id="PF00884">
    <property type="entry name" value="Sulfatase"/>
    <property type="match status" value="1"/>
</dbReference>
<dbReference type="CDD" id="cd16144">
    <property type="entry name" value="ARS_like"/>
    <property type="match status" value="1"/>
</dbReference>
<dbReference type="STRING" id="1841610.A6X21_04495"/>
<feature type="signal peptide" evidence="8">
    <location>
        <begin position="1"/>
        <end position="18"/>
    </location>
</feature>
<dbReference type="AlphaFoldDB" id="A0A1C3EPB2"/>
<proteinExistence type="inferred from homology"/>
<name>A0A1C3EPB2_9PLAN</name>